<dbReference type="PANTHER" id="PTHR42929">
    <property type="entry name" value="INNER MEMBRANE ABC TRANSPORTER PERMEASE PROTEIN YDCU-RELATED-RELATED"/>
    <property type="match status" value="1"/>
</dbReference>
<gene>
    <name evidence="10" type="ORF">JI744_03555</name>
</gene>
<dbReference type="Pfam" id="PF00528">
    <property type="entry name" value="BPD_transp_1"/>
    <property type="match status" value="1"/>
</dbReference>
<accession>A0A8J7SUV9</accession>
<dbReference type="EMBL" id="JAESVP010000002">
    <property type="protein sequence ID" value="MBL4927174.1"/>
    <property type="molecule type" value="Genomic_DNA"/>
</dbReference>
<evidence type="ECO:0000256" key="4">
    <source>
        <dbReference type="ARBA" id="ARBA00022475"/>
    </source>
</evidence>
<feature type="transmembrane region" description="Helical" evidence="8">
    <location>
        <begin position="12"/>
        <end position="33"/>
    </location>
</feature>
<dbReference type="GO" id="GO:0055085">
    <property type="term" value="P:transmembrane transport"/>
    <property type="evidence" value="ECO:0007669"/>
    <property type="project" value="InterPro"/>
</dbReference>
<organism evidence="10 11">
    <name type="scientific">Fuscibacter oryzae</name>
    <dbReference type="NCBI Taxonomy" id="2803939"/>
    <lineage>
        <taxon>Bacteria</taxon>
        <taxon>Pseudomonadati</taxon>
        <taxon>Pseudomonadota</taxon>
        <taxon>Alphaproteobacteria</taxon>
        <taxon>Rhodobacterales</taxon>
        <taxon>Paracoccaceae</taxon>
        <taxon>Fuscibacter</taxon>
    </lineage>
</organism>
<keyword evidence="7 8" id="KW-0472">Membrane</keyword>
<feature type="domain" description="ABC transmembrane type-1" evidence="9">
    <location>
        <begin position="87"/>
        <end position="298"/>
    </location>
</feature>
<evidence type="ECO:0000256" key="7">
    <source>
        <dbReference type="ARBA" id="ARBA00023136"/>
    </source>
</evidence>
<proteinExistence type="inferred from homology"/>
<evidence type="ECO:0000259" key="9">
    <source>
        <dbReference type="PROSITE" id="PS50928"/>
    </source>
</evidence>
<dbReference type="Gene3D" id="1.10.3720.10">
    <property type="entry name" value="MetI-like"/>
    <property type="match status" value="1"/>
</dbReference>
<protein>
    <submittedName>
        <fullName evidence="10">ABC transporter permease</fullName>
    </submittedName>
</protein>
<keyword evidence="11" id="KW-1185">Reference proteome</keyword>
<dbReference type="PANTHER" id="PTHR42929:SF1">
    <property type="entry name" value="INNER MEMBRANE ABC TRANSPORTER PERMEASE PROTEIN YDCU-RELATED"/>
    <property type="match status" value="1"/>
</dbReference>
<dbReference type="CDD" id="cd06261">
    <property type="entry name" value="TM_PBP2"/>
    <property type="match status" value="1"/>
</dbReference>
<dbReference type="Proteomes" id="UP000619033">
    <property type="component" value="Unassembled WGS sequence"/>
</dbReference>
<comment type="caution">
    <text evidence="10">The sequence shown here is derived from an EMBL/GenBank/DDBJ whole genome shotgun (WGS) entry which is preliminary data.</text>
</comment>
<evidence type="ECO:0000256" key="2">
    <source>
        <dbReference type="ARBA" id="ARBA00007069"/>
    </source>
</evidence>
<dbReference type="InterPro" id="IPR000515">
    <property type="entry name" value="MetI-like"/>
</dbReference>
<dbReference type="SUPFAM" id="SSF161098">
    <property type="entry name" value="MetI-like"/>
    <property type="match status" value="1"/>
</dbReference>
<keyword evidence="6 8" id="KW-1133">Transmembrane helix</keyword>
<feature type="transmembrane region" description="Helical" evidence="8">
    <location>
        <begin position="281"/>
        <end position="302"/>
    </location>
</feature>
<evidence type="ECO:0000256" key="8">
    <source>
        <dbReference type="RuleBase" id="RU363032"/>
    </source>
</evidence>
<dbReference type="GO" id="GO:0005886">
    <property type="term" value="C:plasma membrane"/>
    <property type="evidence" value="ECO:0007669"/>
    <property type="project" value="UniProtKB-SubCell"/>
</dbReference>
<keyword evidence="4" id="KW-1003">Cell membrane</keyword>
<dbReference type="PROSITE" id="PS50928">
    <property type="entry name" value="ABC_TM1"/>
    <property type="match status" value="1"/>
</dbReference>
<dbReference type="RefSeq" id="WP_202658327.1">
    <property type="nucleotide sequence ID" value="NZ_JAESVP010000002.1"/>
</dbReference>
<dbReference type="AlphaFoldDB" id="A0A8J7SUV9"/>
<sequence>MEDLFRRYGHTLTFAFMALVAFWLLALVILPNLTLFEASFRPYLPVTEIGGPKDTYSLDNYAKFLRNPSPWNVFGIELQAPLNVKTFLSTIFYSTIATFITFALSYPLAYYLAKVVQPKSLPTMILLLFIPLWVSEALRAFAWYIILTFNGPLNAVLVGIGLLEKPIRWQQGVLTGYDAVVIGLVYSYVLFMMFPIYGSIQSLDRNQIEASEDLGAKWWQTHWRVILPHAKPGIASGSVMVFMLSAGSLLVPSVLGSTNSNWFTQTIQQWMLESQDWNTGAAYSFLYILLCTVVVALAMWLFKVKLSDIAK</sequence>
<name>A0A8J7SUV9_9RHOB</name>
<reference evidence="10" key="1">
    <citation type="submission" date="2021-01" db="EMBL/GenBank/DDBJ databases">
        <title>Genome seq and assembly of Tabrizicola sp. KVB23.</title>
        <authorList>
            <person name="Chhetri G."/>
        </authorList>
    </citation>
    <scope>NUCLEOTIDE SEQUENCE</scope>
    <source>
        <strain evidence="10">KVB23</strain>
    </source>
</reference>
<dbReference type="InterPro" id="IPR035906">
    <property type="entry name" value="MetI-like_sf"/>
</dbReference>
<evidence type="ECO:0000256" key="1">
    <source>
        <dbReference type="ARBA" id="ARBA00004651"/>
    </source>
</evidence>
<feature type="transmembrane region" description="Helical" evidence="8">
    <location>
        <begin position="234"/>
        <end position="255"/>
    </location>
</feature>
<evidence type="ECO:0000313" key="11">
    <source>
        <dbReference type="Proteomes" id="UP000619033"/>
    </source>
</evidence>
<feature type="transmembrane region" description="Helical" evidence="8">
    <location>
        <begin position="125"/>
        <end position="146"/>
    </location>
</feature>
<keyword evidence="3 8" id="KW-0813">Transport</keyword>
<comment type="subcellular location">
    <subcellularLocation>
        <location evidence="1 8">Cell membrane</location>
        <topology evidence="1 8">Multi-pass membrane protein</topology>
    </subcellularLocation>
</comment>
<evidence type="ECO:0000313" key="10">
    <source>
        <dbReference type="EMBL" id="MBL4927174.1"/>
    </source>
</evidence>
<keyword evidence="5 8" id="KW-0812">Transmembrane</keyword>
<feature type="transmembrane region" description="Helical" evidence="8">
    <location>
        <begin position="179"/>
        <end position="197"/>
    </location>
</feature>
<evidence type="ECO:0000256" key="5">
    <source>
        <dbReference type="ARBA" id="ARBA00022692"/>
    </source>
</evidence>
<feature type="transmembrane region" description="Helical" evidence="8">
    <location>
        <begin position="91"/>
        <end position="113"/>
    </location>
</feature>
<evidence type="ECO:0000256" key="6">
    <source>
        <dbReference type="ARBA" id="ARBA00022989"/>
    </source>
</evidence>
<comment type="similarity">
    <text evidence="2">Belongs to the binding-protein-dependent transport system permease family. CysTW subfamily.</text>
</comment>
<evidence type="ECO:0000256" key="3">
    <source>
        <dbReference type="ARBA" id="ARBA00022448"/>
    </source>
</evidence>